<evidence type="ECO:0000259" key="1">
    <source>
        <dbReference type="PROSITE" id="PS50053"/>
    </source>
</evidence>
<dbReference type="InterPro" id="IPR029071">
    <property type="entry name" value="Ubiquitin-like_domsf"/>
</dbReference>
<dbReference type="Proteomes" id="UP001642484">
    <property type="component" value="Unassembled WGS sequence"/>
</dbReference>
<comment type="caution">
    <text evidence="2">The sequence shown here is derived from an EMBL/GenBank/DDBJ whole genome shotgun (WGS) entry which is preliminary data.</text>
</comment>
<dbReference type="Gene3D" id="3.10.20.90">
    <property type="entry name" value="Phosphatidylinositol 3-kinase Catalytic Subunit, Chain A, domain 1"/>
    <property type="match status" value="1"/>
</dbReference>
<evidence type="ECO:0000313" key="2">
    <source>
        <dbReference type="EMBL" id="CAK8989639.1"/>
    </source>
</evidence>
<accession>A0ABP0HHF1</accession>
<protein>
    <recommendedName>
        <fullName evidence="1">Ubiquitin-like domain-containing protein</fullName>
    </recommendedName>
</protein>
<keyword evidence="3" id="KW-1185">Reference proteome</keyword>
<dbReference type="CDD" id="cd17039">
    <property type="entry name" value="Ubl_ubiquitin_like"/>
    <property type="match status" value="1"/>
</dbReference>
<reference evidence="2 3" key="1">
    <citation type="submission" date="2024-02" db="EMBL/GenBank/DDBJ databases">
        <authorList>
            <person name="Chen Y."/>
            <person name="Shah S."/>
            <person name="Dougan E. K."/>
            <person name="Thang M."/>
            <person name="Chan C."/>
        </authorList>
    </citation>
    <scope>NUCLEOTIDE SEQUENCE [LARGE SCALE GENOMIC DNA]</scope>
</reference>
<dbReference type="InterPro" id="IPR000626">
    <property type="entry name" value="Ubiquitin-like_dom"/>
</dbReference>
<organism evidence="2 3">
    <name type="scientific">Durusdinium trenchii</name>
    <dbReference type="NCBI Taxonomy" id="1381693"/>
    <lineage>
        <taxon>Eukaryota</taxon>
        <taxon>Sar</taxon>
        <taxon>Alveolata</taxon>
        <taxon>Dinophyceae</taxon>
        <taxon>Suessiales</taxon>
        <taxon>Symbiodiniaceae</taxon>
        <taxon>Durusdinium</taxon>
    </lineage>
</organism>
<gene>
    <name evidence="2" type="ORF">CCMP2556_LOCUS1733</name>
</gene>
<name>A0ABP0HHF1_9DINO</name>
<dbReference type="PROSITE" id="PS50053">
    <property type="entry name" value="UBIQUITIN_2"/>
    <property type="match status" value="1"/>
</dbReference>
<feature type="domain" description="Ubiquitin-like" evidence="1">
    <location>
        <begin position="13"/>
        <end position="82"/>
    </location>
</feature>
<evidence type="ECO:0000313" key="3">
    <source>
        <dbReference type="Proteomes" id="UP001642484"/>
    </source>
</evidence>
<sequence length="148" mass="16329">MAEGSEEEDEDAATLHVQQLSGTKNMVRVPKTMTIRVLKTRLARICGSPPYAQMLLQGHAILEDDRIIQEICQADEAELQLICQPCKTESGHQLIECVRMNDLVALGTWLRWPMHPDAARPSDGLTALLASALLGGAVWLTKLRIEAT</sequence>
<dbReference type="EMBL" id="CAXAMN010000592">
    <property type="protein sequence ID" value="CAK8989639.1"/>
    <property type="molecule type" value="Genomic_DNA"/>
</dbReference>
<proteinExistence type="predicted"/>
<dbReference type="SUPFAM" id="SSF54236">
    <property type="entry name" value="Ubiquitin-like"/>
    <property type="match status" value="1"/>
</dbReference>